<evidence type="ECO:0000313" key="27">
    <source>
        <dbReference type="EMBL" id="KAE9540825.1"/>
    </source>
</evidence>
<dbReference type="InterPro" id="IPR042219">
    <property type="entry name" value="AAA_lid_11_sf"/>
</dbReference>
<evidence type="ECO:0000256" key="13">
    <source>
        <dbReference type="ARBA" id="ARBA00023273"/>
    </source>
</evidence>
<dbReference type="Pfam" id="PF25007">
    <property type="entry name" value="DYH2-5-8_CC"/>
    <property type="match status" value="1"/>
</dbReference>
<evidence type="ECO:0000256" key="11">
    <source>
        <dbReference type="ARBA" id="ARBA00023175"/>
    </source>
</evidence>
<organism evidence="27 28">
    <name type="scientific">Aphis glycines</name>
    <name type="common">Soybean aphid</name>
    <dbReference type="NCBI Taxonomy" id="307491"/>
    <lineage>
        <taxon>Eukaryota</taxon>
        <taxon>Metazoa</taxon>
        <taxon>Ecdysozoa</taxon>
        <taxon>Arthropoda</taxon>
        <taxon>Hexapoda</taxon>
        <taxon>Insecta</taxon>
        <taxon>Pterygota</taxon>
        <taxon>Neoptera</taxon>
        <taxon>Paraneoptera</taxon>
        <taxon>Hemiptera</taxon>
        <taxon>Sternorrhyncha</taxon>
        <taxon>Aphidomorpha</taxon>
        <taxon>Aphidoidea</taxon>
        <taxon>Aphididae</taxon>
        <taxon>Aphidini</taxon>
        <taxon>Aphis</taxon>
        <taxon>Aphis</taxon>
    </lineage>
</organism>
<evidence type="ECO:0000256" key="4">
    <source>
        <dbReference type="ARBA" id="ARBA00022701"/>
    </source>
</evidence>
<feature type="non-terminal residue" evidence="27">
    <location>
        <position position="1"/>
    </location>
</feature>
<evidence type="ECO:0000259" key="25">
    <source>
        <dbReference type="Pfam" id="PF18199"/>
    </source>
</evidence>
<dbReference type="Pfam" id="PF12774">
    <property type="entry name" value="AAA_6"/>
    <property type="match status" value="1"/>
</dbReference>
<reference evidence="27 28" key="1">
    <citation type="submission" date="2019-08" db="EMBL/GenBank/DDBJ databases">
        <title>The genome of the soybean aphid Biotype 1, its phylome, world population structure and adaptation to the North American continent.</title>
        <authorList>
            <person name="Giordano R."/>
            <person name="Donthu R.K."/>
            <person name="Hernandez A.G."/>
            <person name="Wright C.L."/>
            <person name="Zimin A.V."/>
        </authorList>
    </citation>
    <scope>NUCLEOTIDE SEQUENCE [LARGE SCALE GENOMIC DNA]</scope>
    <source>
        <tissue evidence="27">Whole aphids</tissue>
    </source>
</reference>
<dbReference type="FunFam" id="3.40.50.300:FF:000049">
    <property type="entry name" value="Dynein, axonemal, heavy chain 5"/>
    <property type="match status" value="1"/>
</dbReference>
<name>A0A6G0TX67_APHGL</name>
<feature type="domain" description="Dynein heavy chain tail" evidence="16">
    <location>
        <begin position="165"/>
        <end position="730"/>
    </location>
</feature>
<dbReference type="Pfam" id="PF12781">
    <property type="entry name" value="AAA_9"/>
    <property type="match status" value="1"/>
</dbReference>
<dbReference type="Gene3D" id="1.10.472.130">
    <property type="match status" value="1"/>
</dbReference>
<dbReference type="Pfam" id="PF18199">
    <property type="entry name" value="Dynein_C"/>
    <property type="match status" value="1"/>
</dbReference>
<evidence type="ECO:0000259" key="21">
    <source>
        <dbReference type="Pfam" id="PF12781"/>
    </source>
</evidence>
<dbReference type="GO" id="GO:0005524">
    <property type="term" value="F:ATP binding"/>
    <property type="evidence" value="ECO:0007669"/>
    <property type="project" value="UniProtKB-KW"/>
</dbReference>
<dbReference type="Proteomes" id="UP000475862">
    <property type="component" value="Unassembled WGS sequence"/>
</dbReference>
<dbReference type="InterPro" id="IPR035699">
    <property type="entry name" value="AAA_6"/>
</dbReference>
<evidence type="ECO:0000256" key="9">
    <source>
        <dbReference type="ARBA" id="ARBA00023054"/>
    </source>
</evidence>
<dbReference type="Pfam" id="PF08393">
    <property type="entry name" value="DHC_N2"/>
    <property type="match status" value="1"/>
</dbReference>
<evidence type="ECO:0008006" key="29">
    <source>
        <dbReference type="Google" id="ProtNLM"/>
    </source>
</evidence>
<protein>
    <recommendedName>
        <fullName evidence="29">Dynein heavy chain 2, axonemal</fullName>
    </recommendedName>
</protein>
<evidence type="ECO:0000256" key="8">
    <source>
        <dbReference type="ARBA" id="ARBA00023017"/>
    </source>
</evidence>
<dbReference type="FunFam" id="3.40.50.300:FF:000153">
    <property type="entry name" value="Dynein axonemal heavy chain 1"/>
    <property type="match status" value="1"/>
</dbReference>
<dbReference type="InterPro" id="IPR041658">
    <property type="entry name" value="AAA_lid_11"/>
</dbReference>
<dbReference type="Pfam" id="PF17852">
    <property type="entry name" value="Dynein_AAA_lid"/>
    <property type="match status" value="1"/>
</dbReference>
<keyword evidence="28" id="KW-1185">Reference proteome</keyword>
<dbReference type="Pfam" id="PF08385">
    <property type="entry name" value="DHC_N1"/>
    <property type="match status" value="1"/>
</dbReference>
<keyword evidence="11" id="KW-0505">Motor protein</keyword>
<evidence type="ECO:0000256" key="7">
    <source>
        <dbReference type="ARBA" id="ARBA00022840"/>
    </source>
</evidence>
<dbReference type="InterPro" id="IPR013594">
    <property type="entry name" value="Dynein_heavy_tail"/>
</dbReference>
<dbReference type="InterPro" id="IPR042222">
    <property type="entry name" value="Dynein_2_N"/>
</dbReference>
<dbReference type="OrthoDB" id="447173at2759"/>
<dbReference type="Pfam" id="PF18198">
    <property type="entry name" value="AAA_lid_11"/>
    <property type="match status" value="1"/>
</dbReference>
<dbReference type="GO" id="GO:0007018">
    <property type="term" value="P:microtubule-based movement"/>
    <property type="evidence" value="ECO:0007669"/>
    <property type="project" value="InterPro"/>
</dbReference>
<dbReference type="GO" id="GO:0045505">
    <property type="term" value="F:dynein intermediate chain binding"/>
    <property type="evidence" value="ECO:0007669"/>
    <property type="project" value="InterPro"/>
</dbReference>
<dbReference type="InterPro" id="IPR041466">
    <property type="entry name" value="Dynein_AAA5_ext"/>
</dbReference>
<dbReference type="FunFam" id="1.20.920.30:FF:000005">
    <property type="entry name" value="Dynein, axonemal, heavy chain 2"/>
    <property type="match status" value="1"/>
</dbReference>
<dbReference type="Gene3D" id="3.10.490.20">
    <property type="match status" value="1"/>
</dbReference>
<dbReference type="InterPro" id="IPR043157">
    <property type="entry name" value="Dynein_AAA1S"/>
</dbReference>
<keyword evidence="4" id="KW-0493">Microtubule</keyword>
<keyword evidence="13" id="KW-0966">Cell projection</keyword>
<evidence type="ECO:0000259" key="26">
    <source>
        <dbReference type="Pfam" id="PF25007"/>
    </source>
</evidence>
<dbReference type="InterPro" id="IPR035706">
    <property type="entry name" value="AAA_9"/>
</dbReference>
<feature type="coiled-coil region" evidence="14">
    <location>
        <begin position="1128"/>
        <end position="1210"/>
    </location>
</feature>
<feature type="coiled-coil region" evidence="14">
    <location>
        <begin position="3245"/>
        <end position="3328"/>
    </location>
</feature>
<dbReference type="Gene3D" id="1.20.58.1120">
    <property type="match status" value="1"/>
</dbReference>
<evidence type="ECO:0000259" key="22">
    <source>
        <dbReference type="Pfam" id="PF17852"/>
    </source>
</evidence>
<dbReference type="InterPro" id="IPR024317">
    <property type="entry name" value="Dynein_heavy_chain_D4_dom"/>
</dbReference>
<feature type="domain" description="Dynein heavy chain AAA module D4" evidence="20">
    <location>
        <begin position="2741"/>
        <end position="3017"/>
    </location>
</feature>
<feature type="domain" description="Dynein heavy chain region D6 P-loop" evidence="15">
    <location>
        <begin position="3860"/>
        <end position="3972"/>
    </location>
</feature>
<dbReference type="Gene3D" id="1.10.8.720">
    <property type="entry name" value="Region D6 of dynein motor"/>
    <property type="match status" value="1"/>
</dbReference>
<dbReference type="FunFam" id="1.10.8.1220:FF:000001">
    <property type="entry name" value="Dynein axonemal heavy chain 5"/>
    <property type="match status" value="1"/>
</dbReference>
<gene>
    <name evidence="27" type="ORF">AGLY_004070</name>
</gene>
<feature type="domain" description="Dynein heavy chain coiled coil stalk" evidence="19">
    <location>
        <begin position="3030"/>
        <end position="3361"/>
    </location>
</feature>
<evidence type="ECO:0000256" key="3">
    <source>
        <dbReference type="ARBA" id="ARBA00022490"/>
    </source>
</evidence>
<keyword evidence="7" id="KW-0067">ATP-binding</keyword>
<dbReference type="InterPro" id="IPR043160">
    <property type="entry name" value="Dynein_C_barrel"/>
</dbReference>
<dbReference type="GO" id="GO:0097729">
    <property type="term" value="C:9+2 motile cilium"/>
    <property type="evidence" value="ECO:0007669"/>
    <property type="project" value="UniProtKB-ARBA"/>
</dbReference>
<dbReference type="FunFam" id="3.40.50.300:FF:000063">
    <property type="entry name" value="dynein heavy chain 6, axonemal"/>
    <property type="match status" value="1"/>
</dbReference>
<dbReference type="InterPro" id="IPR026983">
    <property type="entry name" value="DHC"/>
</dbReference>
<keyword evidence="8" id="KW-0243">Dynein</keyword>
<keyword evidence="5" id="KW-0677">Repeat</keyword>
<dbReference type="PANTHER" id="PTHR45703">
    <property type="entry name" value="DYNEIN HEAVY CHAIN"/>
    <property type="match status" value="1"/>
</dbReference>
<evidence type="ECO:0000313" key="28">
    <source>
        <dbReference type="Proteomes" id="UP000475862"/>
    </source>
</evidence>
<proteinExistence type="inferred from homology"/>
<dbReference type="InterPro" id="IPR042228">
    <property type="entry name" value="Dynein_linker_3"/>
</dbReference>
<keyword evidence="3" id="KW-0963">Cytoplasm</keyword>
<dbReference type="GO" id="GO:0005930">
    <property type="term" value="C:axoneme"/>
    <property type="evidence" value="ECO:0007669"/>
    <property type="project" value="UniProtKB-SubCell"/>
</dbReference>
<keyword evidence="10" id="KW-0969">Cilium</keyword>
<keyword evidence="9 14" id="KW-0175">Coiled coil</keyword>
<dbReference type="Pfam" id="PF03028">
    <property type="entry name" value="Dynein_heavy"/>
    <property type="match status" value="1"/>
</dbReference>
<dbReference type="Pfam" id="PF12780">
    <property type="entry name" value="AAA_8"/>
    <property type="match status" value="1"/>
</dbReference>
<evidence type="ECO:0000256" key="14">
    <source>
        <dbReference type="SAM" id="Coils"/>
    </source>
</evidence>
<dbReference type="Gene3D" id="3.20.180.20">
    <property type="entry name" value="Dynein heavy chain, N-terminal domain 2"/>
    <property type="match status" value="1"/>
</dbReference>
<feature type="domain" description="Dynein heavy chain AAA 5 extension" evidence="22">
    <location>
        <begin position="2252"/>
        <end position="2369"/>
    </location>
</feature>
<dbReference type="Gene3D" id="1.20.1270.280">
    <property type="match status" value="1"/>
</dbReference>
<keyword evidence="6" id="KW-0547">Nucleotide-binding</keyword>
<evidence type="ECO:0000256" key="12">
    <source>
        <dbReference type="ARBA" id="ARBA00023212"/>
    </source>
</evidence>
<dbReference type="InterPro" id="IPR027417">
    <property type="entry name" value="P-loop_NTPase"/>
</dbReference>
<dbReference type="InterPro" id="IPR013602">
    <property type="entry name" value="Dynein_heavy_linker"/>
</dbReference>
<evidence type="ECO:0000259" key="24">
    <source>
        <dbReference type="Pfam" id="PF18198"/>
    </source>
</evidence>
<evidence type="ECO:0000259" key="17">
    <source>
        <dbReference type="Pfam" id="PF08393"/>
    </source>
</evidence>
<dbReference type="Pfam" id="PF12777">
    <property type="entry name" value="MT"/>
    <property type="match status" value="1"/>
</dbReference>
<feature type="domain" description="Dynein axonemal heavy chain 2/5/8 coiled-coil" evidence="26">
    <location>
        <begin position="1032"/>
        <end position="1147"/>
    </location>
</feature>
<dbReference type="GO" id="GO:0005874">
    <property type="term" value="C:microtubule"/>
    <property type="evidence" value="ECO:0007669"/>
    <property type="project" value="UniProtKB-KW"/>
</dbReference>
<dbReference type="Gene3D" id="1.10.8.1220">
    <property type="match status" value="1"/>
</dbReference>
<dbReference type="FunFam" id="1.20.58.1120:FF:000001">
    <property type="entry name" value="dynein heavy chain 2, axonemal"/>
    <property type="match status" value="1"/>
</dbReference>
<dbReference type="FunFam" id="3.20.180.20:FF:000001">
    <property type="entry name" value="Dynein axonemal heavy chain 5"/>
    <property type="match status" value="1"/>
</dbReference>
<comment type="caution">
    <text evidence="27">The sequence shown here is derived from an EMBL/GenBank/DDBJ whole genome shotgun (WGS) entry which is preliminary data.</text>
</comment>
<comment type="subcellular location">
    <subcellularLocation>
        <location evidence="1">Cytoplasm</location>
        <location evidence="1">Cytoskeleton</location>
        <location evidence="1">Cilium axoneme</location>
    </subcellularLocation>
</comment>
<dbReference type="Gene3D" id="1.20.920.30">
    <property type="match status" value="1"/>
</dbReference>
<dbReference type="GO" id="GO:0030286">
    <property type="term" value="C:dynein complex"/>
    <property type="evidence" value="ECO:0007669"/>
    <property type="project" value="UniProtKB-KW"/>
</dbReference>
<feature type="domain" description="Dynein heavy chain 3 AAA+ lid" evidence="23">
    <location>
        <begin position="2599"/>
        <end position="2677"/>
    </location>
</feature>
<dbReference type="Gene3D" id="1.20.920.20">
    <property type="match status" value="1"/>
</dbReference>
<evidence type="ECO:0000259" key="18">
    <source>
        <dbReference type="Pfam" id="PF12774"/>
    </source>
</evidence>
<dbReference type="PANTHER" id="PTHR45703:SF32">
    <property type="entry name" value="DYNEINS HEAVY CHAIN"/>
    <property type="match status" value="1"/>
</dbReference>
<dbReference type="Gene3D" id="1.10.287.2620">
    <property type="match status" value="1"/>
</dbReference>
<feature type="domain" description="Dynein heavy chain ATP-binding dynein motor region" evidence="21">
    <location>
        <begin position="3389"/>
        <end position="3606"/>
    </location>
</feature>
<evidence type="ECO:0000259" key="16">
    <source>
        <dbReference type="Pfam" id="PF08385"/>
    </source>
</evidence>
<feature type="domain" description="Dynein heavy chain linker" evidence="17">
    <location>
        <begin position="1218"/>
        <end position="1622"/>
    </location>
</feature>
<dbReference type="Pfam" id="PF12775">
    <property type="entry name" value="AAA_7"/>
    <property type="match status" value="1"/>
</dbReference>
<dbReference type="FunFam" id="3.10.490.20:FF:000009">
    <property type="entry name" value="Dynein heavy chain 4"/>
    <property type="match status" value="1"/>
</dbReference>
<accession>A0A6G0TX67</accession>
<dbReference type="InterPro" id="IPR056759">
    <property type="entry name" value="DYH2-5-8_CC"/>
</dbReference>
<evidence type="ECO:0000259" key="23">
    <source>
        <dbReference type="Pfam" id="PF17857"/>
    </source>
</evidence>
<evidence type="ECO:0000256" key="2">
    <source>
        <dbReference type="ARBA" id="ARBA00008887"/>
    </source>
</evidence>
<dbReference type="GO" id="GO:0008569">
    <property type="term" value="F:minus-end-directed microtubule motor activity"/>
    <property type="evidence" value="ECO:0007669"/>
    <property type="project" value="InterPro"/>
</dbReference>
<dbReference type="InterPro" id="IPR041589">
    <property type="entry name" value="DNAH3_AAA_lid_1"/>
</dbReference>
<dbReference type="Gene3D" id="1.10.8.710">
    <property type="match status" value="1"/>
</dbReference>
<dbReference type="InterPro" id="IPR004273">
    <property type="entry name" value="Dynein_heavy_D6_P-loop"/>
</dbReference>
<dbReference type="EMBL" id="VYZN01000013">
    <property type="protein sequence ID" value="KAE9540825.1"/>
    <property type="molecule type" value="Genomic_DNA"/>
</dbReference>
<dbReference type="Gene3D" id="6.10.140.1060">
    <property type="match status" value="1"/>
</dbReference>
<comment type="similarity">
    <text evidence="2">Belongs to the dynein heavy chain family.</text>
</comment>
<keyword evidence="12" id="KW-0206">Cytoskeleton</keyword>
<dbReference type="Gene3D" id="3.40.50.300">
    <property type="entry name" value="P-loop containing nucleotide triphosphate hydrolases"/>
    <property type="match status" value="5"/>
</dbReference>
<sequence>VNRIQACTFLPYLNKSDWSTDVISSIEEFVSTDRQMICLFYENDILKATFCIPNARTDSIMWFLKTTNSENTQLNNSNFLKLISFGKMDTQVEKTMFLLLDSLYSPFIFSWSASEKDQFFEQYRSVIQELCSLRYKFLGMPSIYIPTIVGKFDETSKSISEETLKVLENILNVYTLEIQTCLMDTERVPTKCEYMMEHIIDEIHYWKTRLRNLRFITTLLSYKSVEEILTILNQHQSILVHSFNNTMNEIKAAKVEAKSNLNYLQVLWDPVMDLYDIKSPNDVLIRLPDIFVKFIFIFEESQYYNKWSDISRLFEYLGNQIVYICRKTIKISELFSGNTESVLNELQISMDCCENFISIYTKVIEIYNSKNDGHWSVETKDVHMFLDRCRDVNYICKSIILFKRMNGKHPIPKPRFSFTKGLEFEKVMESVELKFNKLISNLENVQNLIFNVNTTDWYQHELEFKNEVKELCNIVEQLLNDAMSITCNIEDALNVLQSLHYFSNWPQLKSHFQKKTNDVYAMLIDDISLAMQFYTDNSYQIPYFMIKYSGVCITTMTEYRRIETLKNMISERPWLLPCSNSEKLHELYKNYTIAYQELLNNTIELWNNQSNINYDKKLDTYILEGNQNDQFWNLTLHMDCDVFELLTEIEYWSLIGFKSILTPNYIATNATKIMRLHRNASKIVNDYNTLIAGLSEQEMLLFSESIDACNKMTSPMTQCYTWKQIDIDNYLLDCFDELESVQYCIDIYKYCNIEILKISEDIANFSLFKINRLQVLELRELKKNIEIIKSNTIVKISDNYNLIIKYIMVIYEGFKEYINNLMVYWTHYVEKIDSLICKALILNCQCSLENILELCVGDGSGPTPVILIHVSLKDNKIKYSASLLEILSFSSNFLTNLLMAIKLLPRLNHIFQLSRNNWIPYEDEISKDWQCIILQEKYNIATINALRRLKRYMKEFLVFTNIWSVDKKLFIEKYKTFSSSATHFNQDMTQYLIYKRKISRIKPVAQVSHFLVQTNILKDDIIKHCDEWRNNFSDLLLEMTTNLIEGFYQYIKINTYQVMTPPKNLTEMISFVELRKRIVLEYNDKSKEFTLISDNVQVLEINNIRMPELIQLKYEKLFHVWSMYKNTLEDAEIMLKRKQNEFLKLLKETQTNLELKAKDLLQTFLETAPISTKWKSNDALIYTEQIQNKLEILKTEERQLNDDLAVFEIKFIHSTEIEKLQEEILVLHSVWKLVNTWDEIWKDYKQELFWHVQVSDLKVTVNAFFDKFNTLINELKNKKWEVIETTCNNIDEFRKLLPVVDDLKNPAMKDRHWDEVRNIINEKLIEKSSDFTLEKLVAVKIQNYSEQISDVSRKSTIELGLDNAIQNIKEIWFTKNLLLEPYKDKGIYYVKVNDEIFQLLEDHLVQLSTIKASKYISVFLNEADFLEKSLGLIMEVLEIILSVQRQHIYLENIFMGDDIRQKMPIESIDYDILTEEWKEITIQMHKENNLFKACYSKSLFKHLNTMNYRLEVIQRALEVYMESKRHVFPRFYFISNCELLKILGNSKNPESIQPCLKKLFTNINNIKIVTNNNQKKEAQGMFSKDGEYVDWNQSVICDGPAEIWLNSIEDTMRDCLKQTLKQVKSSLTKNLKTRDKWILEWPGQLCIAASQIQWTTDCTRALLQSKHLKHKYPLKKMYKKQKNILTKLSKVIKSDSTTTERLKVVALIIIEIHCRDVVEYMYKSNCMDVSAFEWMSQLRFYCDKKSNDIVIRQTNTKQLYGYEYIGNSGRLVITPLTDRCYLTLTTAVHMHLGGNLNGSTYTGKTETIKDLGKQLAQFVIIVNCSKSLDYKSICRIFLGLVQQGAWGCFDEIQRIKVEVLSSITQQISSIFSALAADLKTLVIENRTVNLMPTCGIFITTCPNYENYSCLPDNFKSMFRSVSMLVPDSKQIAETILFSEGFKDAKTLGNKIFVLYSLCKQILNKQNYCEYGLRSLFGLIKYAGNYKRTNTEVPDNEIILLAIHKTILTSINKEYLPLFENMISNLFPDITPPEIKHEVLIDAIKRSMLKNNLQPTDSAVLKIVQLYEIKSYRSSVIIIGNSGAAKSITWKTLRDALILLKSEQINSFETVIDYVLNPITLTIEELYGKYDHSTHEWVDGIFSSIARKICSDYGLEQKWVILDGPIGSHWIENMSSIMDDTKILILENGERILIPKQVSFLFEVEDLKVASPSIISKCGIIHNNPNDYGWRLYVNSWLNSCKFKLYKDEVKLHFEHYIDDLLIFKKLNCIEIVSLTDQNCIISLCKLLESCTFHNLADKIPNKLNDDKYKFLIKIWFIFCMIWSICGCVSEEGKKKIDVYIRKLEDVFPIRDTVYHYYVDTNYCKFQHWEQKLSINTLWKYDRKVEFSKIVIPTIDTIRHDYLIQSYLSKKQPVLLVGPRGCGKTLNVKNSFETMNKTEYSFLNINMTATTSSNDVKETIEDKLEKRTKELYIPLSDVPNAILGKTMVMFLDDVHMPIKEPCGVQPSLELIKHWIDYGFWYDTKKQCPKYVKNMLLICAMTQFDKVKHFISNRMLNRFSVVNIPSLEENDIYKIYNSILNQHLNDFDETVSEIGNGLTSMTINLYKHLVINMTPTPSKMHYLFNLNDISKVFQGLLLSNVKYQNFKVPMLRLWCHEVFRVFYDRLVDKSDQEWFLNQINHQLEDNYHLTYHDLFTSKKNPIFFSFLNEEMLYEEVVDEENLKKFIKCSIKEYNSNSDFMPVDILLFRDYIEHICRIVRVISQPMGHILLIGIGGSGRSSLAKLASWLCKYSIFTIELSKSYGTSEFKEDLKLIYSETGIKNQPTSFVFNDTQIVDNSFLKIINSILSTGEVTRLFNENELEEIKNALLDNNKNAEEIESAGADYSIFIDRVKKNLHFILSFSPIEKSFRIRLRQYPALLNCTTIDWFLDWPKEALLEVASTSLDDLDILATITGEQRVYGEENERITREKLKNSLASIFSSIHNSIIEYSNHNKVELNCTNNVTPTVYLEMIFRYKKILHEKRIEKQNMSIKLRNGLQTINCINHKINDITMELEKVTELITKHTKVCEEMLTIISKYTKEINNEKKEICIISKNIKEDELKCQEMYNIALAELKLMMPELEDATNKVCALNKKDLSEIKCFSVPPEGVKLVLEAIMTLKQADPSWAEAKRQLDDPNFLQQLKDFDKNHIADNVIKKIDLFIKNPEFELEKIGLQSTAAKYLGTWVVAIEKYAKMYKTITPKRVAADLAMAKVKEEQISFKELEENLTKKQSLLEQQKLDYDEKIIKKEQLITKAEELKINLEKSTKLIDGLSKERMKWNKTLNQIDKEFDYLPGDCILSTAFISYMGPFRFKSREIIMNLWLKLIREHGDLNNPNFEVTLFLTNPRTIRNWNNHGLSNDRFSLENGVIISQSYRYPFIIDPQSQAWKWIKNIELDNGLKIIDYRSKNNMHDLEIALQNGYPTLVQIGFENIDPLIISILSRSILKQRNKLFIRIRNKLLPYNEHFRLFITTTIKNCYHLSEIIARTTVVDFAITEEGLEEQLLKMLVNVENPALEELRDNTIINIEKDKKSLVDVQDDLLKLLDNNECSLLENEQLLLTLKSSKTAFNIIKERLQSSLTNQAEIYIAREGYRSCAKRAVILYFIINDLDRVNPMYQFSLDFYTDLFKNSIKKSNTAEQLNERINNLNEYHTYAVYENVCRGLFERHKLLFLFQLCTKILISENKINKDEFEFLLTDRIKSNEKQIKQITTTKCPDWLPATCWENILALSNLPNFYDLEKSFEECSTEWYKWYLSPDPENLELIGPWENKCNLFQRVLFVRSLRLDRLSFSIKRFISRNLGRQFSETPVVDLKHTLNNLNNTNCLIFILSSGSDPTNMLKHMNRNYNKKGQFQSLSLGNGQEQIATNLIEIGQKEGHWIFLANCHLLLSWMPQLDKIIENMQDGKAHPDFKLWLSSNPHPKFPIKILQTAIKVSTEQPKNIKSSLLHLYQNINEEQYSQNHASSKYKKIVFNLCFFHSILIVRKKFLNLGWNKIYDFSDFDFEVSENILFNYLNEYEETPWTALKYLLGSIIYGGNITDIWDKRLLDTYINQFFNENSISTDFHKLSALINCIVPENGTLQSYKDFIKTLPCEDVAETFGQHSNGDIVYLTRDSYLLCETLTVLQKQCNGLADDNDREKKVLFQISQILQNIPSIINHEIITENTHIKRSIFDTVIFQEVMCYNNLLKNMEITLTTLKKGITSLIIIPPDIENMLEKIYEVKVPDQWLKIYPSIMNLGAWMQNLIERVNYFTTLINTSQQPVSIWLGAFTSPTSFLTCILLDESKQSSLQIDLLSWEFIPIQTSLKDLIRPPDKGVYIHYLYLEGAGWDNKHLCLREPLPLEFTTKLPIIHFLPVEGKRSLLELYQSPVYYCPKRSGTHETYSCAIVLNLNSGSQHPDHWIKRSTAVLLNLGN</sequence>
<evidence type="ECO:0000256" key="10">
    <source>
        <dbReference type="ARBA" id="ARBA00023069"/>
    </source>
</evidence>
<evidence type="ECO:0000259" key="19">
    <source>
        <dbReference type="Pfam" id="PF12777"/>
    </source>
</evidence>
<evidence type="ECO:0000256" key="1">
    <source>
        <dbReference type="ARBA" id="ARBA00004430"/>
    </source>
</evidence>
<feature type="domain" description="Dynein heavy chain C-terminal" evidence="25">
    <location>
        <begin position="4153"/>
        <end position="4448"/>
    </location>
</feature>
<evidence type="ECO:0000256" key="5">
    <source>
        <dbReference type="ARBA" id="ARBA00022737"/>
    </source>
</evidence>
<dbReference type="FunFam" id="1.20.140.100:FF:000001">
    <property type="entry name" value="dynein heavy chain 17, axonemal"/>
    <property type="match status" value="1"/>
</dbReference>
<dbReference type="SUPFAM" id="SSF52540">
    <property type="entry name" value="P-loop containing nucleoside triphosphate hydrolases"/>
    <property type="match status" value="4"/>
</dbReference>
<feature type="domain" description="Dynein heavy chain hydrolytic ATP-binding dynein motor region" evidence="18">
    <location>
        <begin position="1760"/>
        <end position="2086"/>
    </location>
</feature>
<dbReference type="GO" id="GO:0051959">
    <property type="term" value="F:dynein light intermediate chain binding"/>
    <property type="evidence" value="ECO:0007669"/>
    <property type="project" value="InterPro"/>
</dbReference>
<dbReference type="FunFam" id="3.40.50.300:FF:002141">
    <property type="entry name" value="Dynein heavy chain"/>
    <property type="match status" value="1"/>
</dbReference>
<dbReference type="Pfam" id="PF17857">
    <property type="entry name" value="AAA_lid_1"/>
    <property type="match status" value="1"/>
</dbReference>
<dbReference type="Gene3D" id="1.20.140.100">
    <property type="entry name" value="Dynein heavy chain, N-terminal domain 2"/>
    <property type="match status" value="1"/>
</dbReference>
<evidence type="ECO:0000259" key="15">
    <source>
        <dbReference type="Pfam" id="PF03028"/>
    </source>
</evidence>
<evidence type="ECO:0000256" key="6">
    <source>
        <dbReference type="ARBA" id="ARBA00022741"/>
    </source>
</evidence>
<evidence type="ECO:0000259" key="20">
    <source>
        <dbReference type="Pfam" id="PF12780"/>
    </source>
</evidence>
<dbReference type="InterPro" id="IPR041228">
    <property type="entry name" value="Dynein_C"/>
</dbReference>
<dbReference type="InterPro" id="IPR024743">
    <property type="entry name" value="Dynein_HC_stalk"/>
</dbReference>
<feature type="domain" description="Dynein heavy chain AAA lid" evidence="24">
    <location>
        <begin position="4005"/>
        <end position="4143"/>
    </location>
</feature>